<evidence type="ECO:0000259" key="9">
    <source>
        <dbReference type="Pfam" id="PF00326"/>
    </source>
</evidence>
<keyword evidence="1" id="KW-0378">Hydrolase</keyword>
<keyword evidence="11" id="KW-1185">Reference proteome</keyword>
<keyword evidence="8" id="KW-0732">Signal</keyword>
<dbReference type="InterPro" id="IPR015943">
    <property type="entry name" value="WD40/YVTN_repeat-like_dom_sf"/>
</dbReference>
<evidence type="ECO:0000256" key="3">
    <source>
        <dbReference type="ARBA" id="ARBA00022990"/>
    </source>
</evidence>
<dbReference type="GO" id="GO:0004252">
    <property type="term" value="F:serine-type endopeptidase activity"/>
    <property type="evidence" value="ECO:0007669"/>
    <property type="project" value="InterPro"/>
</dbReference>
<feature type="region of interest" description="Disordered" evidence="7">
    <location>
        <begin position="30"/>
        <end position="55"/>
    </location>
</feature>
<dbReference type="PROSITE" id="PS00708">
    <property type="entry name" value="PRO_ENDOPEP_SER"/>
    <property type="match status" value="1"/>
</dbReference>
<dbReference type="GO" id="GO:0004177">
    <property type="term" value="F:aminopeptidase activity"/>
    <property type="evidence" value="ECO:0007669"/>
    <property type="project" value="UniProtKB-KW"/>
</dbReference>
<dbReference type="Proteomes" id="UP000295399">
    <property type="component" value="Unassembled WGS sequence"/>
</dbReference>
<evidence type="ECO:0000256" key="5">
    <source>
        <dbReference type="ARBA" id="ARBA00032596"/>
    </source>
</evidence>
<keyword evidence="2" id="KW-0720">Serine protease</keyword>
<dbReference type="InterPro" id="IPR011042">
    <property type="entry name" value="6-blade_b-propeller_TolB-like"/>
</dbReference>
<dbReference type="Gene3D" id="2.130.10.10">
    <property type="entry name" value="YVTN repeat-like/Quinoprotein amine dehydrogenase"/>
    <property type="match status" value="1"/>
</dbReference>
<dbReference type="SUPFAM" id="SSF53474">
    <property type="entry name" value="alpha/beta-Hydrolases"/>
    <property type="match status" value="1"/>
</dbReference>
<name>A0A4R2PPZ4_RHOSA</name>
<dbReference type="GO" id="GO:0006508">
    <property type="term" value="P:proteolysis"/>
    <property type="evidence" value="ECO:0007669"/>
    <property type="project" value="InterPro"/>
</dbReference>
<evidence type="ECO:0000256" key="8">
    <source>
        <dbReference type="SAM" id="SignalP"/>
    </source>
</evidence>
<dbReference type="OrthoDB" id="1094230at2"/>
<keyword evidence="10" id="KW-0031">Aminopeptidase</keyword>
<dbReference type="Pfam" id="PF00326">
    <property type="entry name" value="Peptidase_S9"/>
    <property type="match status" value="1"/>
</dbReference>
<comment type="function">
    <text evidence="6">This enzyme catalyzes the hydrolysis of the N-terminal peptide bond of an N-acetylated peptide to generate an N-acetylated amino acid and a peptide with a free N-terminus. It preferentially cleaves off Ac-Ala, Ac-Met and Ac-Ser. Also, involved in the degradation of oxidized and glycated proteins.</text>
</comment>
<dbReference type="InParanoid" id="A0A4R2PPZ4"/>
<dbReference type="EMBL" id="SLXO01000002">
    <property type="protein sequence ID" value="TCP37859.1"/>
    <property type="molecule type" value="Genomic_DNA"/>
</dbReference>
<dbReference type="InterPro" id="IPR011659">
    <property type="entry name" value="WD40"/>
</dbReference>
<dbReference type="AlphaFoldDB" id="A0A4R2PPZ4"/>
<protein>
    <recommendedName>
        <fullName evidence="5">Acyl-peptide hydrolase</fullName>
    </recommendedName>
    <alternativeName>
        <fullName evidence="4">Acylaminoacyl-peptidase</fullName>
    </alternativeName>
</protein>
<dbReference type="InterPro" id="IPR001375">
    <property type="entry name" value="Peptidase_S9_cat"/>
</dbReference>
<dbReference type="PANTHER" id="PTHR42776:SF27">
    <property type="entry name" value="DIPEPTIDYL PEPTIDASE FAMILY MEMBER 6"/>
    <property type="match status" value="1"/>
</dbReference>
<evidence type="ECO:0000313" key="10">
    <source>
        <dbReference type="EMBL" id="TCP37859.1"/>
    </source>
</evidence>
<evidence type="ECO:0000256" key="2">
    <source>
        <dbReference type="ARBA" id="ARBA00022825"/>
    </source>
</evidence>
<dbReference type="InterPro" id="IPR029058">
    <property type="entry name" value="AB_hydrolase_fold"/>
</dbReference>
<dbReference type="RefSeq" id="WP_132707515.1">
    <property type="nucleotide sequence ID" value="NZ_JACIGF010000002.1"/>
</dbReference>
<evidence type="ECO:0000313" key="11">
    <source>
        <dbReference type="Proteomes" id="UP000295399"/>
    </source>
</evidence>
<dbReference type="InterPro" id="IPR002471">
    <property type="entry name" value="Pept_S9_AS"/>
</dbReference>
<dbReference type="Gene3D" id="2.120.10.30">
    <property type="entry name" value="TolB, C-terminal domain"/>
    <property type="match status" value="1"/>
</dbReference>
<evidence type="ECO:0000256" key="6">
    <source>
        <dbReference type="ARBA" id="ARBA00045885"/>
    </source>
</evidence>
<evidence type="ECO:0000256" key="7">
    <source>
        <dbReference type="SAM" id="MobiDB-lite"/>
    </source>
</evidence>
<dbReference type="Pfam" id="PF07676">
    <property type="entry name" value="PD40"/>
    <property type="match status" value="2"/>
</dbReference>
<dbReference type="SUPFAM" id="SSF82171">
    <property type="entry name" value="DPP6 N-terminal domain-like"/>
    <property type="match status" value="1"/>
</dbReference>
<feature type="chain" id="PRO_5020605080" description="Acyl-peptide hydrolase" evidence="8">
    <location>
        <begin position="29"/>
        <end position="660"/>
    </location>
</feature>
<accession>A0A4R2PPZ4</accession>
<dbReference type="Gene3D" id="3.40.50.1820">
    <property type="entry name" value="alpha/beta hydrolase"/>
    <property type="match status" value="1"/>
</dbReference>
<organism evidence="10 11">
    <name type="scientific">Rhodothalassium salexigens DSM 2132</name>
    <dbReference type="NCBI Taxonomy" id="1188247"/>
    <lineage>
        <taxon>Bacteria</taxon>
        <taxon>Pseudomonadati</taxon>
        <taxon>Pseudomonadota</taxon>
        <taxon>Alphaproteobacteria</taxon>
        <taxon>Rhodothalassiales</taxon>
        <taxon>Rhodothalassiaceae</taxon>
        <taxon>Rhodothalassium</taxon>
    </lineage>
</organism>
<feature type="signal peptide" evidence="8">
    <location>
        <begin position="1"/>
        <end position="28"/>
    </location>
</feature>
<feature type="domain" description="Peptidase S9 prolyl oligopeptidase catalytic" evidence="9">
    <location>
        <begin position="447"/>
        <end position="657"/>
    </location>
</feature>
<gene>
    <name evidence="10" type="ORF">EV659_102267</name>
</gene>
<keyword evidence="10" id="KW-0645">Protease</keyword>
<reference evidence="10 11" key="1">
    <citation type="submission" date="2019-03" db="EMBL/GenBank/DDBJ databases">
        <title>Genomic Encyclopedia of Type Strains, Phase IV (KMG-IV): sequencing the most valuable type-strain genomes for metagenomic binning, comparative biology and taxonomic classification.</title>
        <authorList>
            <person name="Goeker M."/>
        </authorList>
    </citation>
    <scope>NUCLEOTIDE SEQUENCE [LARGE SCALE GENOMIC DNA]</scope>
    <source>
        <strain evidence="10 11">DSM 2132</strain>
    </source>
</reference>
<dbReference type="PANTHER" id="PTHR42776">
    <property type="entry name" value="SERINE PEPTIDASE S9 FAMILY MEMBER"/>
    <property type="match status" value="1"/>
</dbReference>
<sequence length="660" mass="70814">MVLPRVAAALAAGLLSAIVLVPPLSAQAPEAASPAGPAPWPHDADIPRPGPVSPDLAGSARPDIVRYLMVRRAGAPALSPDGRTLAFRIATTGEPQLWTVPVDGGWPRQLTFGRGVTFHAWGPQGAGLIYGADRDGDEREGYRRIAADGTAEQVVRPYSDAFVRFGDFSSDGRRIVYSTTERNGVDFDVHVLDLASGDSREVLQGRYGFYAETWQPGGDLVVVSEARGETANNVYLVDVTTGARRTLFKPGDAAAYSGFAWTPDGAGFYLATNQDRDLMALAYYDLEAGALRLIETPAGDVGQVSLSADGRYLAWTVNRDGFSRLYVRDLQTGQDIAPEALPAGVVRAIVWASDAPVMALSLTAPGLPGDIWTFDAAERRLTRATHATDAGLDLAAHAVAPTSHRFAARDGVQLHGLLYRPVDGDSGGPAPVVLMVHGGPSAQARPTFDPVIQYLVHRGIAVFDFNYRGSTGFGKRFARLNDRRQRPDEMGDLEDAAAWLGAMPGLDGDRIAIMGGSYGGYLTNAALGALPDTFAAGVSFVGVSDWVRALEGASPALKASDRVEYGDIEDPDDRAFFRSISPINKADRIAAPLMVIHGANDPRDPVSESDRLVQAVRDQGHEVVYLRFADEGHGIRKLDNRVHAYRRIAAFLERHLGLTQ</sequence>
<proteinExistence type="predicted"/>
<evidence type="ECO:0000256" key="4">
    <source>
        <dbReference type="ARBA" id="ARBA00032284"/>
    </source>
</evidence>
<keyword evidence="3" id="KW-0007">Acetylation</keyword>
<comment type="caution">
    <text evidence="10">The sequence shown here is derived from an EMBL/GenBank/DDBJ whole genome shotgun (WGS) entry which is preliminary data.</text>
</comment>
<evidence type="ECO:0000256" key="1">
    <source>
        <dbReference type="ARBA" id="ARBA00022801"/>
    </source>
</evidence>